<dbReference type="SUPFAM" id="SSF53474">
    <property type="entry name" value="alpha/beta-Hydrolases"/>
    <property type="match status" value="1"/>
</dbReference>
<dbReference type="GO" id="GO:0016787">
    <property type="term" value="F:hydrolase activity"/>
    <property type="evidence" value="ECO:0007669"/>
    <property type="project" value="UniProtKB-KW"/>
</dbReference>
<name>A0A7X0SRN8_9BACL</name>
<feature type="region of interest" description="Disordered" evidence="1">
    <location>
        <begin position="161"/>
        <end position="182"/>
    </location>
</feature>
<reference evidence="3 4" key="1">
    <citation type="submission" date="2020-08" db="EMBL/GenBank/DDBJ databases">
        <title>Cohnella phylogeny.</title>
        <authorList>
            <person name="Dunlap C."/>
        </authorList>
    </citation>
    <scope>NUCLEOTIDE SEQUENCE [LARGE SCALE GENOMIC DNA]</scope>
    <source>
        <strain evidence="3 4">CBP 2801</strain>
    </source>
</reference>
<dbReference type="Proteomes" id="UP000564644">
    <property type="component" value="Unassembled WGS sequence"/>
</dbReference>
<sequence>MGHLKRISFKNRSIDVAGNIHLPNGFDASKTYAAIVLATPGSSVKEQIGAIYAEKLAERGFVALTFDPSYQGDSGGVPRDLEDPAVRVEDIRCAVDYLMTEPFVDEERVGLLGICAGGGYAINAALTEHRFRAIGTVVANDIGSAFRQMQPKEELLKKLKDVGKQRTAEARGGEPRRDPWIPDSLKEAEAAGIRDPEVFEAVKFYRESSYRHPNSTNRLLFSSYAELLSFDAFHLVPELLTQPLQVVVGGKRGNTGQFEAGHRLFDLSPAADKDIFVVEGAGHYDMYYKPEYVNPAIDRLVLFYSKHLSA</sequence>
<dbReference type="RefSeq" id="WP_185132557.1">
    <property type="nucleotide sequence ID" value="NZ_JACJVO010000038.1"/>
</dbReference>
<comment type="caution">
    <text evidence="3">The sequence shown here is derived from an EMBL/GenBank/DDBJ whole genome shotgun (WGS) entry which is preliminary data.</text>
</comment>
<evidence type="ECO:0000259" key="2">
    <source>
        <dbReference type="Pfam" id="PF12697"/>
    </source>
</evidence>
<gene>
    <name evidence="3" type="ORF">H7C18_28700</name>
</gene>
<dbReference type="AlphaFoldDB" id="A0A7X0SRN8"/>
<protein>
    <submittedName>
        <fullName evidence="3">Alpha/beta hydrolase</fullName>
    </submittedName>
</protein>
<evidence type="ECO:0000313" key="4">
    <source>
        <dbReference type="Proteomes" id="UP000564644"/>
    </source>
</evidence>
<evidence type="ECO:0000313" key="3">
    <source>
        <dbReference type="EMBL" id="MBB6734897.1"/>
    </source>
</evidence>
<evidence type="ECO:0000256" key="1">
    <source>
        <dbReference type="SAM" id="MobiDB-lite"/>
    </source>
</evidence>
<dbReference type="Pfam" id="PF12697">
    <property type="entry name" value="Abhydrolase_6"/>
    <property type="match status" value="1"/>
</dbReference>
<dbReference type="PANTHER" id="PTHR47751:SF1">
    <property type="entry name" value="SUPERFAMILY HYDROLASE, PUTATIVE (AFU_ORTHOLOGUE AFUA_2G16580)-RELATED"/>
    <property type="match status" value="1"/>
</dbReference>
<dbReference type="InterPro" id="IPR051411">
    <property type="entry name" value="Polyketide_trans_af380"/>
</dbReference>
<dbReference type="Gene3D" id="3.40.50.1820">
    <property type="entry name" value="alpha/beta hydrolase"/>
    <property type="match status" value="1"/>
</dbReference>
<keyword evidence="3" id="KW-0378">Hydrolase</keyword>
<keyword evidence="4" id="KW-1185">Reference proteome</keyword>
<dbReference type="PANTHER" id="PTHR47751">
    <property type="entry name" value="SUPERFAMILY HYDROLASE, PUTATIVE (AFU_ORTHOLOGUE AFUA_2G16580)-RELATED"/>
    <property type="match status" value="1"/>
</dbReference>
<dbReference type="Gene3D" id="1.10.10.800">
    <property type="match status" value="1"/>
</dbReference>
<organism evidence="3 4">
    <name type="scientific">Cohnella zeiphila</name>
    <dbReference type="NCBI Taxonomy" id="2761120"/>
    <lineage>
        <taxon>Bacteria</taxon>
        <taxon>Bacillati</taxon>
        <taxon>Bacillota</taxon>
        <taxon>Bacilli</taxon>
        <taxon>Bacillales</taxon>
        <taxon>Paenibacillaceae</taxon>
        <taxon>Cohnella</taxon>
    </lineage>
</organism>
<feature type="domain" description="AB hydrolase-1" evidence="2">
    <location>
        <begin position="54"/>
        <end position="294"/>
    </location>
</feature>
<dbReference type="InterPro" id="IPR000073">
    <property type="entry name" value="AB_hydrolase_1"/>
</dbReference>
<proteinExistence type="predicted"/>
<accession>A0A7X0SRN8</accession>
<dbReference type="EMBL" id="JACJVO010000038">
    <property type="protein sequence ID" value="MBB6734897.1"/>
    <property type="molecule type" value="Genomic_DNA"/>
</dbReference>
<dbReference type="InterPro" id="IPR029058">
    <property type="entry name" value="AB_hydrolase_fold"/>
</dbReference>